<accession>A0ACD3A2X7</accession>
<keyword evidence="2" id="KW-1185">Reference proteome</keyword>
<reference evidence="1 2" key="1">
    <citation type="journal article" date="2019" name="Nat. Ecol. Evol.">
        <title>Megaphylogeny resolves global patterns of mushroom evolution.</title>
        <authorList>
            <person name="Varga T."/>
            <person name="Krizsan K."/>
            <person name="Foldi C."/>
            <person name="Dima B."/>
            <person name="Sanchez-Garcia M."/>
            <person name="Sanchez-Ramirez S."/>
            <person name="Szollosi G.J."/>
            <person name="Szarkandi J.G."/>
            <person name="Papp V."/>
            <person name="Albert L."/>
            <person name="Andreopoulos W."/>
            <person name="Angelini C."/>
            <person name="Antonin V."/>
            <person name="Barry K.W."/>
            <person name="Bougher N.L."/>
            <person name="Buchanan P."/>
            <person name="Buyck B."/>
            <person name="Bense V."/>
            <person name="Catcheside P."/>
            <person name="Chovatia M."/>
            <person name="Cooper J."/>
            <person name="Damon W."/>
            <person name="Desjardin D."/>
            <person name="Finy P."/>
            <person name="Geml J."/>
            <person name="Haridas S."/>
            <person name="Hughes K."/>
            <person name="Justo A."/>
            <person name="Karasinski D."/>
            <person name="Kautmanova I."/>
            <person name="Kiss B."/>
            <person name="Kocsube S."/>
            <person name="Kotiranta H."/>
            <person name="LaButti K.M."/>
            <person name="Lechner B.E."/>
            <person name="Liimatainen K."/>
            <person name="Lipzen A."/>
            <person name="Lukacs Z."/>
            <person name="Mihaltcheva S."/>
            <person name="Morgado L.N."/>
            <person name="Niskanen T."/>
            <person name="Noordeloos M.E."/>
            <person name="Ohm R.A."/>
            <person name="Ortiz-Santana B."/>
            <person name="Ovrebo C."/>
            <person name="Racz N."/>
            <person name="Riley R."/>
            <person name="Savchenko A."/>
            <person name="Shiryaev A."/>
            <person name="Soop K."/>
            <person name="Spirin V."/>
            <person name="Szebenyi C."/>
            <person name="Tomsovsky M."/>
            <person name="Tulloss R.E."/>
            <person name="Uehling J."/>
            <person name="Grigoriev I.V."/>
            <person name="Vagvolgyi C."/>
            <person name="Papp T."/>
            <person name="Martin F.M."/>
            <person name="Miettinen O."/>
            <person name="Hibbett D.S."/>
            <person name="Nagy L.G."/>
        </authorList>
    </citation>
    <scope>NUCLEOTIDE SEQUENCE [LARGE SCALE GENOMIC DNA]</scope>
    <source>
        <strain evidence="1 2">NL-1719</strain>
    </source>
</reference>
<evidence type="ECO:0000313" key="1">
    <source>
        <dbReference type="EMBL" id="TFK60085.1"/>
    </source>
</evidence>
<feature type="non-terminal residue" evidence="1">
    <location>
        <position position="1"/>
    </location>
</feature>
<evidence type="ECO:0000313" key="2">
    <source>
        <dbReference type="Proteomes" id="UP000308600"/>
    </source>
</evidence>
<dbReference type="Proteomes" id="UP000308600">
    <property type="component" value="Unassembled WGS sequence"/>
</dbReference>
<name>A0ACD3A2X7_9AGAR</name>
<gene>
    <name evidence="1" type="ORF">BDN72DRAFT_779856</name>
</gene>
<sequence length="193" mass="22411">YISLRMNALALKTRLRDRLRARKFELDPIERMGRKFTHNTHKLHAQTDSSVRRRDPTIQEVARAYNKLCDEMTKLAREKKAPSGSICPVKVPLERLFSLDVDDTIWQDIGLTDDPPPSPTTTSDQTTTPPQLPPAWLSKEEVRDGIKAMLERDRCVEEEARLVHERRAMQFWFHEEWRALSDGINSTGRSIFN</sequence>
<protein>
    <submittedName>
        <fullName evidence="1">Uncharacterized protein</fullName>
    </submittedName>
</protein>
<organism evidence="1 2">
    <name type="scientific">Pluteus cervinus</name>
    <dbReference type="NCBI Taxonomy" id="181527"/>
    <lineage>
        <taxon>Eukaryota</taxon>
        <taxon>Fungi</taxon>
        <taxon>Dikarya</taxon>
        <taxon>Basidiomycota</taxon>
        <taxon>Agaricomycotina</taxon>
        <taxon>Agaricomycetes</taxon>
        <taxon>Agaricomycetidae</taxon>
        <taxon>Agaricales</taxon>
        <taxon>Pluteineae</taxon>
        <taxon>Pluteaceae</taxon>
        <taxon>Pluteus</taxon>
    </lineage>
</organism>
<dbReference type="EMBL" id="ML208834">
    <property type="protein sequence ID" value="TFK60085.1"/>
    <property type="molecule type" value="Genomic_DNA"/>
</dbReference>
<proteinExistence type="predicted"/>